<evidence type="ECO:0000259" key="2">
    <source>
        <dbReference type="Pfam" id="PF01370"/>
    </source>
</evidence>
<dbReference type="SUPFAM" id="SSF51735">
    <property type="entry name" value="NAD(P)-binding Rossmann-fold domains"/>
    <property type="match status" value="1"/>
</dbReference>
<dbReference type="Pfam" id="PF08338">
    <property type="entry name" value="DUF1731"/>
    <property type="match status" value="1"/>
</dbReference>
<gene>
    <name evidence="4" type="ORF">HZZ10_05795</name>
</gene>
<feature type="domain" description="DUF1731" evidence="3">
    <location>
        <begin position="257"/>
        <end position="302"/>
    </location>
</feature>
<dbReference type="Pfam" id="PF01370">
    <property type="entry name" value="Epimerase"/>
    <property type="match status" value="1"/>
</dbReference>
<dbReference type="NCBIfam" id="TIGR01777">
    <property type="entry name" value="yfcH"/>
    <property type="match status" value="1"/>
</dbReference>
<feature type="domain" description="NAD-dependent epimerase/dehydratase" evidence="2">
    <location>
        <begin position="8"/>
        <end position="223"/>
    </location>
</feature>
<dbReference type="PANTHER" id="PTHR11092">
    <property type="entry name" value="SUGAR NUCLEOTIDE EPIMERASE RELATED"/>
    <property type="match status" value="1"/>
</dbReference>
<name>A0A853ERA3_9MICO</name>
<sequence length="315" mass="33214">MDTTRKTVVVAGSSGFVGSALVPRLRRRGYDVRTLVRRPVKAPGEITWDPGAGQLPSEALDGARAVVNLAGVGVGDHRWTDAYREQILRSRVDSTTLLSERLAAAVSADRAPTEAVLVQASAIGAYGDQGDTVLTESSPLGEGFLADVVRAWEAAAEPARAAGLRVARLRTGIVLAPSGGALGRLLPLVKAGVAGPMGSGDQFWSWISLEDEIRAILHIMESDLEGPVNLTAPAPSRNADLTRALGDAFGRPTKIKVPAFALKIALGEFSSELLGSQRVHPEVLEQAGFEFTHPTIHAAARWVAEGRPAQTSPTV</sequence>
<dbReference type="InterPro" id="IPR010099">
    <property type="entry name" value="SDR39U1"/>
</dbReference>
<organism evidence="4 5">
    <name type="scientific">Sanguibacter inulinus</name>
    <dbReference type="NCBI Taxonomy" id="60922"/>
    <lineage>
        <taxon>Bacteria</taxon>
        <taxon>Bacillati</taxon>
        <taxon>Actinomycetota</taxon>
        <taxon>Actinomycetes</taxon>
        <taxon>Micrococcales</taxon>
        <taxon>Sanguibacteraceae</taxon>
        <taxon>Sanguibacter</taxon>
    </lineage>
</organism>
<evidence type="ECO:0000313" key="5">
    <source>
        <dbReference type="Proteomes" id="UP000561011"/>
    </source>
</evidence>
<evidence type="ECO:0000256" key="1">
    <source>
        <dbReference type="ARBA" id="ARBA00009353"/>
    </source>
</evidence>
<evidence type="ECO:0000259" key="3">
    <source>
        <dbReference type="Pfam" id="PF08338"/>
    </source>
</evidence>
<dbReference type="InterPro" id="IPR013549">
    <property type="entry name" value="DUF1731"/>
</dbReference>
<dbReference type="InterPro" id="IPR036291">
    <property type="entry name" value="NAD(P)-bd_dom_sf"/>
</dbReference>
<dbReference type="InterPro" id="IPR001509">
    <property type="entry name" value="Epimerase_deHydtase"/>
</dbReference>
<comment type="similarity">
    <text evidence="1">Belongs to the NAD(P)-dependent epimerase/dehydratase family. SDR39U1 subfamily.</text>
</comment>
<evidence type="ECO:0000313" key="4">
    <source>
        <dbReference type="EMBL" id="NYS93040.1"/>
    </source>
</evidence>
<dbReference type="RefSeq" id="WP_179912778.1">
    <property type="nucleotide sequence ID" value="NZ_JACBYE010000009.1"/>
</dbReference>
<dbReference type="PANTHER" id="PTHR11092:SF0">
    <property type="entry name" value="EPIMERASE FAMILY PROTEIN SDR39U1"/>
    <property type="match status" value="1"/>
</dbReference>
<dbReference type="Proteomes" id="UP000561011">
    <property type="component" value="Unassembled WGS sequence"/>
</dbReference>
<dbReference type="AlphaFoldDB" id="A0A853ERA3"/>
<reference evidence="4 5" key="1">
    <citation type="submission" date="2020-07" db="EMBL/GenBank/DDBJ databases">
        <title>MOT database genomes.</title>
        <authorList>
            <person name="Joseph S."/>
            <person name="Aduse-Opoku J."/>
            <person name="Hashim A."/>
            <person name="Wade W."/>
            <person name="Curtis M."/>
        </authorList>
    </citation>
    <scope>NUCLEOTIDE SEQUENCE [LARGE SCALE GENOMIC DNA]</scope>
    <source>
        <strain evidence="4 5">DSM 100099</strain>
    </source>
</reference>
<dbReference type="Gene3D" id="3.40.50.720">
    <property type="entry name" value="NAD(P)-binding Rossmann-like Domain"/>
    <property type="match status" value="1"/>
</dbReference>
<protein>
    <submittedName>
        <fullName evidence="4">TIGR01777 family protein</fullName>
    </submittedName>
</protein>
<comment type="caution">
    <text evidence="4">The sequence shown here is derived from an EMBL/GenBank/DDBJ whole genome shotgun (WGS) entry which is preliminary data.</text>
</comment>
<keyword evidence="5" id="KW-1185">Reference proteome</keyword>
<dbReference type="EMBL" id="JACBYE010000009">
    <property type="protein sequence ID" value="NYS93040.1"/>
    <property type="molecule type" value="Genomic_DNA"/>
</dbReference>
<proteinExistence type="inferred from homology"/>
<accession>A0A853ERA3</accession>